<keyword evidence="3" id="KW-1185">Reference proteome</keyword>
<dbReference type="InterPro" id="IPR045266">
    <property type="entry name" value="DOH_DOMON"/>
</dbReference>
<dbReference type="SUPFAM" id="SSF49344">
    <property type="entry name" value="CBD9-like"/>
    <property type="match status" value="1"/>
</dbReference>
<feature type="domain" description="DOMON" evidence="1">
    <location>
        <begin position="174"/>
        <end position="294"/>
    </location>
</feature>
<comment type="caution">
    <text evidence="2">The sequence shown here is derived from an EMBL/GenBank/DDBJ whole genome shotgun (WGS) entry which is preliminary data.</text>
</comment>
<feature type="domain" description="DOMON" evidence="1">
    <location>
        <begin position="1"/>
        <end position="95"/>
    </location>
</feature>
<dbReference type="SMART" id="SM00664">
    <property type="entry name" value="DoH"/>
    <property type="match status" value="2"/>
</dbReference>
<evidence type="ECO:0000313" key="2">
    <source>
        <dbReference type="EMBL" id="KAK3090959.1"/>
    </source>
</evidence>
<reference evidence="2" key="1">
    <citation type="submission" date="2019-08" db="EMBL/GenBank/DDBJ databases">
        <title>The improved chromosome-level genome for the pearl oyster Pinctada fucata martensii using PacBio sequencing and Hi-C.</title>
        <authorList>
            <person name="Zheng Z."/>
        </authorList>
    </citation>
    <scope>NUCLEOTIDE SEQUENCE</scope>
    <source>
        <strain evidence="2">ZZ-2019</strain>
        <tissue evidence="2">Adductor muscle</tissue>
    </source>
</reference>
<dbReference type="Pfam" id="PF03351">
    <property type="entry name" value="DOMON"/>
    <property type="match status" value="2"/>
</dbReference>
<dbReference type="InterPro" id="IPR005018">
    <property type="entry name" value="DOMON_domain"/>
</dbReference>
<dbReference type="CDD" id="cd09631">
    <property type="entry name" value="DOMON_DOH"/>
    <property type="match status" value="2"/>
</dbReference>
<dbReference type="PROSITE" id="PS50836">
    <property type="entry name" value="DOMON"/>
    <property type="match status" value="2"/>
</dbReference>
<gene>
    <name evidence="2" type="ORF">FSP39_016057</name>
</gene>
<evidence type="ECO:0000259" key="1">
    <source>
        <dbReference type="PROSITE" id="PS50836"/>
    </source>
</evidence>
<evidence type="ECO:0000313" key="3">
    <source>
        <dbReference type="Proteomes" id="UP001186944"/>
    </source>
</evidence>
<proteinExistence type="predicted"/>
<dbReference type="Gene3D" id="2.60.40.1210">
    <property type="entry name" value="Cellobiose dehydrogenase, cytochrome domain"/>
    <property type="match status" value="1"/>
</dbReference>
<dbReference type="AlphaFoldDB" id="A0AA88XSM2"/>
<dbReference type="PANTHER" id="PTHR46901">
    <property type="entry name" value="GH04942P"/>
    <property type="match status" value="1"/>
</dbReference>
<protein>
    <recommendedName>
        <fullName evidence="1">DOMON domain-containing protein</fullName>
    </recommendedName>
</protein>
<dbReference type="PANTHER" id="PTHR46901:SF2">
    <property type="entry name" value="GH04942P"/>
    <property type="match status" value="1"/>
</dbReference>
<accession>A0AA88XSM2</accession>
<sequence>MECDIFLAIPHAMDCTDMIIGSARGMRSRIGDYYSRDRSTPLHDEAYGGTESLTAAVGFEEDGYTTILFRKKLQAAESVDFSITNSFMHVIWARGQDAGNYVHVPPTGIDGSTTASDPNYYKVDELKYHGHASHRGVRTLNFMLDTETDPVMTTPAPPLTCEGTWGNCNTEDSNCYLVRWSYNDSTGLITFTVRVYLENNQWAALGFSRNTQMAATDVVVGYVRPDGKGVLQDRYAEGKFMPSLDSSSDVNLVSSSRQNKITTFEFTRPPRTADTSHDFQFSSTNCAYFFYAKGGTFTNNGDITRHDQTPIISQERICIPCAVPSKSYIHG</sequence>
<dbReference type="Proteomes" id="UP001186944">
    <property type="component" value="Unassembled WGS sequence"/>
</dbReference>
<organism evidence="2 3">
    <name type="scientific">Pinctada imbricata</name>
    <name type="common">Atlantic pearl-oyster</name>
    <name type="synonym">Pinctada martensii</name>
    <dbReference type="NCBI Taxonomy" id="66713"/>
    <lineage>
        <taxon>Eukaryota</taxon>
        <taxon>Metazoa</taxon>
        <taxon>Spiralia</taxon>
        <taxon>Lophotrochozoa</taxon>
        <taxon>Mollusca</taxon>
        <taxon>Bivalvia</taxon>
        <taxon>Autobranchia</taxon>
        <taxon>Pteriomorphia</taxon>
        <taxon>Pterioida</taxon>
        <taxon>Pterioidea</taxon>
        <taxon>Pteriidae</taxon>
        <taxon>Pinctada</taxon>
    </lineage>
</organism>
<dbReference type="EMBL" id="VSWD01000010">
    <property type="protein sequence ID" value="KAK3090959.1"/>
    <property type="molecule type" value="Genomic_DNA"/>
</dbReference>
<name>A0AA88XSM2_PINIB</name>